<dbReference type="Proteomes" id="UP001164746">
    <property type="component" value="Chromosome 16"/>
</dbReference>
<feature type="domain" description="C1q" evidence="4">
    <location>
        <begin position="66"/>
        <end position="183"/>
    </location>
</feature>
<sequence>SQAEHAVLLDELDSIKTEVKVTNTTVYQLAESVDINSVLTLGLRDGLERTRTALNTTTQTVDLLQEKHTRPAFLAILSDDISATTAGKATVFDDVVTNIGSAYNGKTGTFTAPIEGLYLFSVKITGYYKSTASIGTTDQYQLKLNNNLYLRLFADVNAKTHNFDSSSVVTVMELGKGDRVHVE</sequence>
<evidence type="ECO:0000256" key="2">
    <source>
        <dbReference type="ARBA" id="ARBA00022525"/>
    </source>
</evidence>
<dbReference type="Pfam" id="PF00386">
    <property type="entry name" value="C1q"/>
    <property type="match status" value="1"/>
</dbReference>
<name>A0ABY7G7Z4_MYAAR</name>
<evidence type="ECO:0000256" key="1">
    <source>
        <dbReference type="ARBA" id="ARBA00004613"/>
    </source>
</evidence>
<dbReference type="PANTHER" id="PTHR22923">
    <property type="entry name" value="CEREBELLIN-RELATED"/>
    <property type="match status" value="1"/>
</dbReference>
<organism evidence="5 6">
    <name type="scientific">Mya arenaria</name>
    <name type="common">Soft-shell clam</name>
    <dbReference type="NCBI Taxonomy" id="6604"/>
    <lineage>
        <taxon>Eukaryota</taxon>
        <taxon>Metazoa</taxon>
        <taxon>Spiralia</taxon>
        <taxon>Lophotrochozoa</taxon>
        <taxon>Mollusca</taxon>
        <taxon>Bivalvia</taxon>
        <taxon>Autobranchia</taxon>
        <taxon>Heteroconchia</taxon>
        <taxon>Euheterodonta</taxon>
        <taxon>Imparidentia</taxon>
        <taxon>Neoheterodontei</taxon>
        <taxon>Myida</taxon>
        <taxon>Myoidea</taxon>
        <taxon>Myidae</taxon>
        <taxon>Mya</taxon>
    </lineage>
</organism>
<accession>A0ABY7G7Z4</accession>
<gene>
    <name evidence="5" type="ORF">MAR_003025</name>
</gene>
<proteinExistence type="predicted"/>
<reference evidence="5" key="1">
    <citation type="submission" date="2022-11" db="EMBL/GenBank/DDBJ databases">
        <title>Centuries of genome instability and evolution in soft-shell clam transmissible cancer (bioRxiv).</title>
        <authorList>
            <person name="Hart S.F.M."/>
            <person name="Yonemitsu M.A."/>
            <person name="Giersch R.M."/>
            <person name="Beal B.F."/>
            <person name="Arriagada G."/>
            <person name="Davis B.W."/>
            <person name="Ostrander E.A."/>
            <person name="Goff S.P."/>
            <person name="Metzger M.J."/>
        </authorList>
    </citation>
    <scope>NUCLEOTIDE SEQUENCE</scope>
    <source>
        <strain evidence="5">MELC-2E11</strain>
        <tissue evidence="5">Siphon/mantle</tissue>
    </source>
</reference>
<dbReference type="EMBL" id="CP111027">
    <property type="protein sequence ID" value="WAR29457.1"/>
    <property type="molecule type" value="Genomic_DNA"/>
</dbReference>
<keyword evidence="3" id="KW-0732">Signal</keyword>
<dbReference type="SUPFAM" id="SSF49842">
    <property type="entry name" value="TNF-like"/>
    <property type="match status" value="1"/>
</dbReference>
<comment type="subcellular location">
    <subcellularLocation>
        <location evidence="1">Secreted</location>
    </subcellularLocation>
</comment>
<evidence type="ECO:0000313" key="5">
    <source>
        <dbReference type="EMBL" id="WAR29457.1"/>
    </source>
</evidence>
<evidence type="ECO:0000313" key="6">
    <source>
        <dbReference type="Proteomes" id="UP001164746"/>
    </source>
</evidence>
<feature type="non-terminal residue" evidence="5">
    <location>
        <position position="183"/>
    </location>
</feature>
<evidence type="ECO:0000256" key="3">
    <source>
        <dbReference type="ARBA" id="ARBA00022729"/>
    </source>
</evidence>
<dbReference type="Gene3D" id="2.60.120.40">
    <property type="match status" value="1"/>
</dbReference>
<dbReference type="InterPro" id="IPR050822">
    <property type="entry name" value="Cerebellin_Synaptic_Org"/>
</dbReference>
<protein>
    <submittedName>
        <fullName evidence="5">C1QA-like protein</fullName>
    </submittedName>
</protein>
<dbReference type="PANTHER" id="PTHR22923:SF116">
    <property type="entry name" value="C1Q DOMAIN-CONTAINING PROTEIN"/>
    <property type="match status" value="1"/>
</dbReference>
<keyword evidence="2" id="KW-0964">Secreted</keyword>
<dbReference type="PROSITE" id="PS50871">
    <property type="entry name" value="C1Q"/>
    <property type="match status" value="1"/>
</dbReference>
<feature type="non-terminal residue" evidence="5">
    <location>
        <position position="1"/>
    </location>
</feature>
<dbReference type="InterPro" id="IPR008983">
    <property type="entry name" value="Tumour_necrosis_fac-like_dom"/>
</dbReference>
<evidence type="ECO:0000259" key="4">
    <source>
        <dbReference type="PROSITE" id="PS50871"/>
    </source>
</evidence>
<keyword evidence="6" id="KW-1185">Reference proteome</keyword>
<dbReference type="InterPro" id="IPR001073">
    <property type="entry name" value="C1q_dom"/>
</dbReference>
<dbReference type="SMART" id="SM00110">
    <property type="entry name" value="C1Q"/>
    <property type="match status" value="1"/>
</dbReference>